<dbReference type="RefSeq" id="WP_343037260.1">
    <property type="nucleotide sequence ID" value="NZ_BAAAPX010000001.1"/>
</dbReference>
<proteinExistence type="predicted"/>
<evidence type="ECO:0000256" key="1">
    <source>
        <dbReference type="SAM" id="Phobius"/>
    </source>
</evidence>
<dbReference type="AlphaFoldDB" id="A0A852T196"/>
<dbReference type="EMBL" id="JACCBJ010000001">
    <property type="protein sequence ID" value="NYD74612.1"/>
    <property type="molecule type" value="Genomic_DNA"/>
</dbReference>
<keyword evidence="3" id="KW-1185">Reference proteome</keyword>
<accession>A0A852T196</accession>
<sequence length="72" mass="7924">MRRESAMGDGTNARTIVRDGPWGFFFLLAYIGAAIYFISVSDGSFWGVVLGLLQAIVWPVYVVYHVLVLLGA</sequence>
<protein>
    <submittedName>
        <fullName evidence="2">Uncharacterized protein</fullName>
    </submittedName>
</protein>
<evidence type="ECO:0000313" key="2">
    <source>
        <dbReference type="EMBL" id="NYD74612.1"/>
    </source>
</evidence>
<keyword evidence="1" id="KW-1133">Transmembrane helix</keyword>
<keyword evidence="1" id="KW-0472">Membrane</keyword>
<feature type="transmembrane region" description="Helical" evidence="1">
    <location>
        <begin position="45"/>
        <end position="70"/>
    </location>
</feature>
<organism evidence="2 3">
    <name type="scientific">Leifsonia soli</name>
    <dbReference type="NCBI Taxonomy" id="582665"/>
    <lineage>
        <taxon>Bacteria</taxon>
        <taxon>Bacillati</taxon>
        <taxon>Actinomycetota</taxon>
        <taxon>Actinomycetes</taxon>
        <taxon>Micrococcales</taxon>
        <taxon>Microbacteriaceae</taxon>
        <taxon>Leifsonia</taxon>
    </lineage>
</organism>
<gene>
    <name evidence="2" type="ORF">BJ963_002131</name>
</gene>
<comment type="caution">
    <text evidence="2">The sequence shown here is derived from an EMBL/GenBank/DDBJ whole genome shotgun (WGS) entry which is preliminary data.</text>
</comment>
<name>A0A852T196_9MICO</name>
<reference evidence="2 3" key="1">
    <citation type="submission" date="2020-07" db="EMBL/GenBank/DDBJ databases">
        <title>Sequencing the genomes of 1000 actinobacteria strains.</title>
        <authorList>
            <person name="Klenk H.-P."/>
        </authorList>
    </citation>
    <scope>NUCLEOTIDE SEQUENCE [LARGE SCALE GENOMIC DNA]</scope>
    <source>
        <strain evidence="2 3">DSM 23871</strain>
    </source>
</reference>
<dbReference type="Proteomes" id="UP000589620">
    <property type="component" value="Unassembled WGS sequence"/>
</dbReference>
<keyword evidence="1" id="KW-0812">Transmembrane</keyword>
<evidence type="ECO:0000313" key="3">
    <source>
        <dbReference type="Proteomes" id="UP000589620"/>
    </source>
</evidence>
<feature type="transmembrane region" description="Helical" evidence="1">
    <location>
        <begin position="21"/>
        <end position="39"/>
    </location>
</feature>